<proteinExistence type="predicted"/>
<sequence>MAKKKCTGKCPCDNCVIRDAECVFSKKKKRGPKSRSRQRIETTSEPSKHDNLCVNMNVYSFQESEMYSDLQLNNFDITPLMLQSPADFPSNNISAVGVLPIFSEYECTHQLLIGYEDQNLSFNNYSDSCINIPGIDISENFNIPENVISNTFQNENW</sequence>
<gene>
    <name evidence="1" type="ORF">DHETER_LOCUS6206</name>
</gene>
<keyword evidence="2" id="KW-1185">Reference proteome</keyword>
<name>A0ACA9M7J2_9GLOM</name>
<accession>A0ACA9M7J2</accession>
<protein>
    <submittedName>
        <fullName evidence="1">379_t:CDS:1</fullName>
    </submittedName>
</protein>
<dbReference type="EMBL" id="CAJVPU010007587">
    <property type="protein sequence ID" value="CAG8574465.1"/>
    <property type="molecule type" value="Genomic_DNA"/>
</dbReference>
<evidence type="ECO:0000313" key="2">
    <source>
        <dbReference type="Proteomes" id="UP000789702"/>
    </source>
</evidence>
<feature type="non-terminal residue" evidence="1">
    <location>
        <position position="157"/>
    </location>
</feature>
<organism evidence="1 2">
    <name type="scientific">Dentiscutata heterogama</name>
    <dbReference type="NCBI Taxonomy" id="1316150"/>
    <lineage>
        <taxon>Eukaryota</taxon>
        <taxon>Fungi</taxon>
        <taxon>Fungi incertae sedis</taxon>
        <taxon>Mucoromycota</taxon>
        <taxon>Glomeromycotina</taxon>
        <taxon>Glomeromycetes</taxon>
        <taxon>Diversisporales</taxon>
        <taxon>Gigasporaceae</taxon>
        <taxon>Dentiscutata</taxon>
    </lineage>
</organism>
<comment type="caution">
    <text evidence="1">The sequence shown here is derived from an EMBL/GenBank/DDBJ whole genome shotgun (WGS) entry which is preliminary data.</text>
</comment>
<dbReference type="Proteomes" id="UP000789702">
    <property type="component" value="Unassembled WGS sequence"/>
</dbReference>
<evidence type="ECO:0000313" key="1">
    <source>
        <dbReference type="EMBL" id="CAG8574465.1"/>
    </source>
</evidence>
<reference evidence="1" key="1">
    <citation type="submission" date="2021-06" db="EMBL/GenBank/DDBJ databases">
        <authorList>
            <person name="Kallberg Y."/>
            <person name="Tangrot J."/>
            <person name="Rosling A."/>
        </authorList>
    </citation>
    <scope>NUCLEOTIDE SEQUENCE</scope>
    <source>
        <strain evidence="1">IL203A</strain>
    </source>
</reference>